<dbReference type="GO" id="GO:0031177">
    <property type="term" value="F:phosphopantetheine binding"/>
    <property type="evidence" value="ECO:0007669"/>
    <property type="project" value="TreeGrafter"/>
</dbReference>
<dbReference type="GO" id="GO:0016740">
    <property type="term" value="F:transferase activity"/>
    <property type="evidence" value="ECO:0007669"/>
    <property type="project" value="UniProtKB-KW"/>
</dbReference>
<dbReference type="InterPro" id="IPR025110">
    <property type="entry name" value="AMP-bd_C"/>
</dbReference>
<keyword evidence="5" id="KW-0511">Multifunctional enzyme</keyword>
<dbReference type="Gene3D" id="3.30.559.30">
    <property type="entry name" value="Nonribosomal peptide synthetase, condensation domain"/>
    <property type="match status" value="1"/>
</dbReference>
<accession>A0AAD6TKW8</accession>
<dbReference type="GO" id="GO:0044550">
    <property type="term" value="P:secondary metabolite biosynthetic process"/>
    <property type="evidence" value="ECO:0007669"/>
    <property type="project" value="TreeGrafter"/>
</dbReference>
<keyword evidence="1" id="KW-0596">Phosphopantetheine</keyword>
<dbReference type="Gene3D" id="3.40.50.12780">
    <property type="entry name" value="N-terminal domain of ligase-like"/>
    <property type="match status" value="2"/>
</dbReference>
<dbReference type="InterPro" id="IPR029058">
    <property type="entry name" value="AB_hydrolase_fold"/>
</dbReference>
<proteinExistence type="predicted"/>
<evidence type="ECO:0000259" key="6">
    <source>
        <dbReference type="PROSITE" id="PS50075"/>
    </source>
</evidence>
<dbReference type="Pfam" id="PF00501">
    <property type="entry name" value="AMP-binding"/>
    <property type="match status" value="2"/>
</dbReference>
<protein>
    <submittedName>
        <fullName evidence="7">Acetyl-CoA synthetase-like protein</fullName>
    </submittedName>
</protein>
<dbReference type="SUPFAM" id="SSF53474">
    <property type="entry name" value="alpha/beta-Hydrolases"/>
    <property type="match status" value="1"/>
</dbReference>
<evidence type="ECO:0000313" key="8">
    <source>
        <dbReference type="Proteomes" id="UP001218188"/>
    </source>
</evidence>
<dbReference type="InterPro" id="IPR023213">
    <property type="entry name" value="CAT-like_dom_sf"/>
</dbReference>
<dbReference type="Gene3D" id="3.30.300.30">
    <property type="match status" value="2"/>
</dbReference>
<dbReference type="Proteomes" id="UP001218188">
    <property type="component" value="Unassembled WGS sequence"/>
</dbReference>
<dbReference type="InterPro" id="IPR036736">
    <property type="entry name" value="ACP-like_sf"/>
</dbReference>
<dbReference type="Pfam" id="PF00550">
    <property type="entry name" value="PP-binding"/>
    <property type="match status" value="2"/>
</dbReference>
<dbReference type="FunFam" id="2.30.38.10:FF:000001">
    <property type="entry name" value="Non-ribosomal peptide synthetase PvdI"/>
    <property type="match status" value="1"/>
</dbReference>
<name>A0AAD6TKW8_9AGAR</name>
<dbReference type="InterPro" id="IPR020802">
    <property type="entry name" value="TesA-like"/>
</dbReference>
<reference evidence="7" key="1">
    <citation type="submission" date="2023-03" db="EMBL/GenBank/DDBJ databases">
        <title>Massive genome expansion in bonnet fungi (Mycena s.s.) driven by repeated elements and novel gene families across ecological guilds.</title>
        <authorList>
            <consortium name="Lawrence Berkeley National Laboratory"/>
            <person name="Harder C.B."/>
            <person name="Miyauchi S."/>
            <person name="Viragh M."/>
            <person name="Kuo A."/>
            <person name="Thoen E."/>
            <person name="Andreopoulos B."/>
            <person name="Lu D."/>
            <person name="Skrede I."/>
            <person name="Drula E."/>
            <person name="Henrissat B."/>
            <person name="Morin E."/>
            <person name="Kohler A."/>
            <person name="Barry K."/>
            <person name="LaButti K."/>
            <person name="Morin E."/>
            <person name="Salamov A."/>
            <person name="Lipzen A."/>
            <person name="Mereny Z."/>
            <person name="Hegedus B."/>
            <person name="Baldrian P."/>
            <person name="Stursova M."/>
            <person name="Weitz H."/>
            <person name="Taylor A."/>
            <person name="Grigoriev I.V."/>
            <person name="Nagy L.G."/>
            <person name="Martin F."/>
            <person name="Kauserud H."/>
        </authorList>
    </citation>
    <scope>NUCLEOTIDE SEQUENCE</scope>
    <source>
        <strain evidence="7">CBHHK200</strain>
    </source>
</reference>
<dbReference type="FunFam" id="3.30.300.30:FF:000015">
    <property type="entry name" value="Nonribosomal peptide synthase SidD"/>
    <property type="match status" value="2"/>
</dbReference>
<dbReference type="Gene3D" id="3.30.559.10">
    <property type="entry name" value="Chloramphenicol acetyltransferase-like domain"/>
    <property type="match status" value="1"/>
</dbReference>
<evidence type="ECO:0000256" key="5">
    <source>
        <dbReference type="ARBA" id="ARBA00023268"/>
    </source>
</evidence>
<keyword evidence="3" id="KW-0436">Ligase</keyword>
<organism evidence="7 8">
    <name type="scientific">Mycena alexandri</name>
    <dbReference type="NCBI Taxonomy" id="1745969"/>
    <lineage>
        <taxon>Eukaryota</taxon>
        <taxon>Fungi</taxon>
        <taxon>Dikarya</taxon>
        <taxon>Basidiomycota</taxon>
        <taxon>Agaricomycotina</taxon>
        <taxon>Agaricomycetes</taxon>
        <taxon>Agaricomycetidae</taxon>
        <taxon>Agaricales</taxon>
        <taxon>Marasmiineae</taxon>
        <taxon>Mycenaceae</taxon>
        <taxon>Mycena</taxon>
    </lineage>
</organism>
<dbReference type="SUPFAM" id="SSF56801">
    <property type="entry name" value="Acetyl-CoA synthetase-like"/>
    <property type="match status" value="2"/>
</dbReference>
<dbReference type="InterPro" id="IPR042099">
    <property type="entry name" value="ANL_N_sf"/>
</dbReference>
<dbReference type="GO" id="GO:0016874">
    <property type="term" value="F:ligase activity"/>
    <property type="evidence" value="ECO:0007669"/>
    <property type="project" value="UniProtKB-KW"/>
</dbReference>
<dbReference type="Pfam" id="PF00975">
    <property type="entry name" value="Thioesterase"/>
    <property type="match status" value="1"/>
</dbReference>
<keyword evidence="8" id="KW-1185">Reference proteome</keyword>
<dbReference type="SUPFAM" id="SSF52777">
    <property type="entry name" value="CoA-dependent acyltransferases"/>
    <property type="match status" value="2"/>
</dbReference>
<dbReference type="Pfam" id="PF13193">
    <property type="entry name" value="AMP-binding_C"/>
    <property type="match status" value="1"/>
</dbReference>
<feature type="domain" description="Carrier" evidence="6">
    <location>
        <begin position="1808"/>
        <end position="1882"/>
    </location>
</feature>
<dbReference type="InterPro" id="IPR001242">
    <property type="entry name" value="Condensation_dom"/>
</dbReference>
<evidence type="ECO:0000256" key="4">
    <source>
        <dbReference type="ARBA" id="ARBA00022679"/>
    </source>
</evidence>
<dbReference type="NCBIfam" id="TIGR01733">
    <property type="entry name" value="AA-adenyl-dom"/>
    <property type="match status" value="2"/>
</dbReference>
<feature type="domain" description="Carrier" evidence="6">
    <location>
        <begin position="709"/>
        <end position="785"/>
    </location>
</feature>
<sequence length="2141" mass="234255">MSGLPSSFDVLRSIAALVLVASKTRFNQQDVILCRVFHPDGRDYFMDIPVSSQVTVAQYLQSIRNAGGPNANAHLKPDLTIIFPPTDIAHALAVSHNLPSATTVHFPLRGASEILDTSSFHDLPLENAWTAGRFGIALDALHHASSGTLLSDLSVLPPSEREILLNWAVAPASTQCGVPAAFSPSIQGYFEKIAAEHPEFVAIDCSDGTRVTYGELNRWSNVLATHLTQELAVRPGDLVILLFPKGVEMLVAILAVLKASAAYVPLDIQHPPSRIRSIHRLTGAKVCLTTASLRGAISPHVDVAFLLVDEFLLCSDESVSRSHPSHPTGGEDLCYVLFTSGSTGEPKGVMVTHSSVVSSVINGPESNQQLRKLGQGLRTLMFSNYAFDYSVWDMWVTLSCGGTLCISPQSEMLNDLTATLRSMSVTFLETTPTVLSLVDPAEIPSLHTVYSSGEPLTPVVREKFLPYYPQIKLFNGGAPTETTVMSVFTPIEPLTPLGIFGRPFGANRVYILDPNQQLCPIGVAGRLWIGGPQVSRGYLGRDDLTAAAYAPDPFNGGQTRMYDTGDVCVWAPDALGSEKHALFYLGRADSQVKIRGQRIETGEIETMLVGIQGVKASGVVKRERLGTEELVAFIELEKTAIQANVLHEVDIAMPQQLPRYMVPNLVIPLPTLPVTLNGKLDRKQLEKLALEATVPPVHVSESTNILPEHTISANEETIRDAWSTALNRPATSISLDIDFYSAGGDSISCIRVAAACRSAGLSLSIMDFSAAATISAQARLIKSRAGIQAADSVYQPFELLVGPDYREAIEREMASYGYETSEIEDAYPSPQSVAGMISLAAGNPLSYFAQYTYRARTKFDPELMKAAWDLALKRHEVLRSVFIVAPPPHNDIVQVVLSSRPSILSWTSDLFEGEPDCDAAVADYLKRAPGFALGKCPTRVGLFQSPHSSTVVFEFHHAQYDGWSFPHLLRDLETAYKICSGGLTGWLDTPTPYSHFSRWSLNQGAERGLLAQTYWRRQLSDISLPSYPKVPVFNVRKKAVTNQSSIGVFSMGQRLVDFCVAQRVTLSSCVRAAVALTLALHDSTSDVLLGVVTSGRTGEIPGVETIFGSCISTIPCRVRVAPDQTLESILQSVHAHSVDSLPFQCLGLTEILKATNFADDIFRVLLTIENIDGLHQSEDAFLGENVRGHLLEMNYPLAISVFPSPKEIRFQFQFDNEYLSATDLDWIREHLFSALLALMEHPQLSVAESNFLSPKEAEFVREIGVGSVPDSNVDSKFFHSMVEESAIRFSSNIALEHTGGQCMTYEALVNLANQAAHGLQARGVRPEICVPVLFDKNSNQIQAVVAFLAILKAGGAFVPLDSTWPVDRLVSCIQQTDASFFICDSVAPEIARSLSIPFLDIEQLARQQPQTPPSTPSLKMDSLCYVMFTSGTSTGRPKGVLLEHRNASAYVANAATLFPLANARRFLHFSPWTFDQGLADLFLALPIGASVVLADMNEMLLDITATLKFCKADYAVLTPAVAQLIRAGTHFPHLKTLVCGGEKLPGQLVHRWGGKLELIDAYGPTEFTVHGVSESFKHSVYVPGVIGRPLGSTRAYIVDQSMRPVPVGATGELMLSGNQVARGYLHLPAETAAAFIADPFHPGQRMYRTGDLARFRADGRIEYIGRANLDGGYIKLRGLRIDVAEIEATLMSVPETLAVVEALEVGGQPHLVAFLAHSLSPAGSTQLALSPDLPALQPWMKTLVKTCKRILPVYSVPTQWIALETIPQAASNKYDRKLLRSFFQYLAAQEGKVDEITRILLSAKPARLPETQLERKLHSIWCEIVGKQQLSVHDDFFNAGGDSLGAIRVLARLRNKGCHITIQEFYSASNIASLAHFIETSGNDIADDVVEEPVLGLMFPVQSYHAQASNSPPLPLFLFHCAEGVGNEYMNLPPLERDVYAISNPSKNRMSLEANFPTLESFTDRYIPLLPDEPIFLGGYSSGGLLAISMAARRRSLGQPVKGVVLLDTFNTQGWTFRGFAPNTDYGTNHISNALNPGAKELQRLSERHTYHLIQHFVEPQLDVPVLLLRAGVRDTSDTEFYVTDGDDELNFFTRENNPLIEVYTIPGGEHADLVGYKDNFATPVVQEVAEHIRQWCRKLD</sequence>
<keyword evidence="4" id="KW-0808">Transferase</keyword>
<dbReference type="InterPro" id="IPR020845">
    <property type="entry name" value="AMP-binding_CS"/>
</dbReference>
<dbReference type="InterPro" id="IPR001031">
    <property type="entry name" value="Thioesterase"/>
</dbReference>
<dbReference type="GO" id="GO:0005737">
    <property type="term" value="C:cytoplasm"/>
    <property type="evidence" value="ECO:0007669"/>
    <property type="project" value="TreeGrafter"/>
</dbReference>
<dbReference type="InterPro" id="IPR000873">
    <property type="entry name" value="AMP-dep_synth/lig_dom"/>
</dbReference>
<evidence type="ECO:0000256" key="2">
    <source>
        <dbReference type="ARBA" id="ARBA00022553"/>
    </source>
</evidence>
<dbReference type="PROSITE" id="PS50075">
    <property type="entry name" value="CARRIER"/>
    <property type="match status" value="2"/>
</dbReference>
<dbReference type="SMART" id="SM00824">
    <property type="entry name" value="PKS_TE"/>
    <property type="match status" value="1"/>
</dbReference>
<evidence type="ECO:0000313" key="7">
    <source>
        <dbReference type="EMBL" id="KAJ7047848.1"/>
    </source>
</evidence>
<comment type="caution">
    <text evidence="7">The sequence shown here is derived from an EMBL/GenBank/DDBJ whole genome shotgun (WGS) entry which is preliminary data.</text>
</comment>
<dbReference type="EMBL" id="JARJCM010000001">
    <property type="protein sequence ID" value="KAJ7047848.1"/>
    <property type="molecule type" value="Genomic_DNA"/>
</dbReference>
<dbReference type="Pfam" id="PF00668">
    <property type="entry name" value="Condensation"/>
    <property type="match status" value="1"/>
</dbReference>
<dbReference type="GO" id="GO:0043041">
    <property type="term" value="P:amino acid activation for nonribosomal peptide biosynthetic process"/>
    <property type="evidence" value="ECO:0007669"/>
    <property type="project" value="TreeGrafter"/>
</dbReference>
<dbReference type="PANTHER" id="PTHR45527:SF1">
    <property type="entry name" value="FATTY ACID SYNTHASE"/>
    <property type="match status" value="1"/>
</dbReference>
<dbReference type="PANTHER" id="PTHR45527">
    <property type="entry name" value="NONRIBOSOMAL PEPTIDE SYNTHETASE"/>
    <property type="match status" value="1"/>
</dbReference>
<evidence type="ECO:0000256" key="3">
    <source>
        <dbReference type="ARBA" id="ARBA00022598"/>
    </source>
</evidence>
<dbReference type="FunFam" id="3.40.50.980:FF:000001">
    <property type="entry name" value="Non-ribosomal peptide synthetase"/>
    <property type="match status" value="1"/>
</dbReference>
<dbReference type="CDD" id="cd05930">
    <property type="entry name" value="A_NRPS"/>
    <property type="match status" value="2"/>
</dbReference>
<dbReference type="PROSITE" id="PS00455">
    <property type="entry name" value="AMP_BINDING"/>
    <property type="match status" value="1"/>
</dbReference>
<evidence type="ECO:0000256" key="1">
    <source>
        <dbReference type="ARBA" id="ARBA00022450"/>
    </source>
</evidence>
<dbReference type="InterPro" id="IPR009081">
    <property type="entry name" value="PP-bd_ACP"/>
</dbReference>
<dbReference type="Gene3D" id="3.40.50.1820">
    <property type="entry name" value="alpha/beta hydrolase"/>
    <property type="match status" value="1"/>
</dbReference>
<dbReference type="SUPFAM" id="SSF47336">
    <property type="entry name" value="ACP-like"/>
    <property type="match status" value="2"/>
</dbReference>
<dbReference type="Gene3D" id="1.10.1200.10">
    <property type="entry name" value="ACP-like"/>
    <property type="match status" value="2"/>
</dbReference>
<keyword evidence="2" id="KW-0597">Phosphoprotein</keyword>
<dbReference type="InterPro" id="IPR045851">
    <property type="entry name" value="AMP-bd_C_sf"/>
</dbReference>
<gene>
    <name evidence="7" type="ORF">C8F04DRAFT_1060282</name>
</gene>
<dbReference type="InterPro" id="IPR010071">
    <property type="entry name" value="AA_adenyl_dom"/>
</dbReference>